<evidence type="ECO:0000259" key="6">
    <source>
        <dbReference type="PROSITE" id="PS50043"/>
    </source>
</evidence>
<dbReference type="RefSeq" id="WP_380864198.1">
    <property type="nucleotide sequence ID" value="NZ_JBHRXV010000018.1"/>
</dbReference>
<evidence type="ECO:0000256" key="4">
    <source>
        <dbReference type="PROSITE-ProRule" id="PRU00169"/>
    </source>
</evidence>
<evidence type="ECO:0000256" key="2">
    <source>
        <dbReference type="ARBA" id="ARBA00023125"/>
    </source>
</evidence>
<dbReference type="InterPro" id="IPR000792">
    <property type="entry name" value="Tscrpt_reg_LuxR_C"/>
</dbReference>
<dbReference type="PROSITE" id="PS50110">
    <property type="entry name" value="RESPONSE_REGULATORY"/>
    <property type="match status" value="1"/>
</dbReference>
<dbReference type="PANTHER" id="PTHR44688:SF16">
    <property type="entry name" value="DNA-BINDING TRANSCRIPTIONAL ACTIVATOR DEVR_DOSR"/>
    <property type="match status" value="1"/>
</dbReference>
<evidence type="ECO:0000256" key="1">
    <source>
        <dbReference type="ARBA" id="ARBA00023015"/>
    </source>
</evidence>
<dbReference type="SMART" id="SM00421">
    <property type="entry name" value="HTH_LUXR"/>
    <property type="match status" value="1"/>
</dbReference>
<keyword evidence="3" id="KW-0804">Transcription</keyword>
<dbReference type="EMBL" id="JBHRXV010000018">
    <property type="protein sequence ID" value="MFC3714504.1"/>
    <property type="molecule type" value="Genomic_DNA"/>
</dbReference>
<evidence type="ECO:0000313" key="9">
    <source>
        <dbReference type="Proteomes" id="UP001595615"/>
    </source>
</evidence>
<keyword evidence="2" id="KW-0238">DNA-binding</keyword>
<evidence type="ECO:0000313" key="8">
    <source>
        <dbReference type="EMBL" id="MFC3714504.1"/>
    </source>
</evidence>
<dbReference type="SMART" id="SM00448">
    <property type="entry name" value="REC"/>
    <property type="match status" value="1"/>
</dbReference>
<dbReference type="Pfam" id="PF00196">
    <property type="entry name" value="GerE"/>
    <property type="match status" value="1"/>
</dbReference>
<keyword evidence="9" id="KW-1185">Reference proteome</keyword>
<dbReference type="Proteomes" id="UP001595615">
    <property type="component" value="Unassembled WGS sequence"/>
</dbReference>
<accession>A0ABV7XGV7</accession>
<protein>
    <submittedName>
        <fullName evidence="8">Response regulator transcription factor</fullName>
    </submittedName>
</protein>
<dbReference type="PRINTS" id="PR00038">
    <property type="entry name" value="HTHLUXR"/>
</dbReference>
<evidence type="ECO:0000256" key="5">
    <source>
        <dbReference type="SAM" id="MobiDB-lite"/>
    </source>
</evidence>
<evidence type="ECO:0000259" key="7">
    <source>
        <dbReference type="PROSITE" id="PS50110"/>
    </source>
</evidence>
<reference evidence="9" key="1">
    <citation type="journal article" date="2019" name="Int. J. Syst. Evol. Microbiol.">
        <title>The Global Catalogue of Microorganisms (GCM) 10K type strain sequencing project: providing services to taxonomists for standard genome sequencing and annotation.</title>
        <authorList>
            <consortium name="The Broad Institute Genomics Platform"/>
            <consortium name="The Broad Institute Genome Sequencing Center for Infectious Disease"/>
            <person name="Wu L."/>
            <person name="Ma J."/>
        </authorList>
    </citation>
    <scope>NUCLEOTIDE SEQUENCE [LARGE SCALE GENOMIC DNA]</scope>
    <source>
        <strain evidence="9">KCTC 42644</strain>
    </source>
</reference>
<organism evidence="8 9">
    <name type="scientific">Sphingoaurantiacus capsulatus</name>
    <dbReference type="NCBI Taxonomy" id="1771310"/>
    <lineage>
        <taxon>Bacteria</taxon>
        <taxon>Pseudomonadati</taxon>
        <taxon>Pseudomonadota</taxon>
        <taxon>Alphaproteobacteria</taxon>
        <taxon>Sphingomonadales</taxon>
        <taxon>Sphingosinicellaceae</taxon>
        <taxon>Sphingoaurantiacus</taxon>
    </lineage>
</organism>
<dbReference type="PANTHER" id="PTHR44688">
    <property type="entry name" value="DNA-BINDING TRANSCRIPTIONAL ACTIVATOR DEVR_DOSR"/>
    <property type="match status" value="1"/>
</dbReference>
<feature type="modified residue" description="4-aspartylphosphate" evidence="4">
    <location>
        <position position="73"/>
    </location>
</feature>
<dbReference type="Gene3D" id="3.40.50.2300">
    <property type="match status" value="1"/>
</dbReference>
<feature type="domain" description="Response regulatory" evidence="7">
    <location>
        <begin position="24"/>
        <end position="138"/>
    </location>
</feature>
<dbReference type="Gene3D" id="1.10.10.10">
    <property type="entry name" value="Winged helix-like DNA-binding domain superfamily/Winged helix DNA-binding domain"/>
    <property type="match status" value="1"/>
</dbReference>
<feature type="region of interest" description="Disordered" evidence="5">
    <location>
        <begin position="226"/>
        <end position="255"/>
    </location>
</feature>
<evidence type="ECO:0000256" key="3">
    <source>
        <dbReference type="ARBA" id="ARBA00023163"/>
    </source>
</evidence>
<comment type="caution">
    <text evidence="8">The sequence shown here is derived from an EMBL/GenBank/DDBJ whole genome shotgun (WGS) entry which is preliminary data.</text>
</comment>
<gene>
    <name evidence="8" type="ORF">ACFOMD_18195</name>
</gene>
<dbReference type="SUPFAM" id="SSF52172">
    <property type="entry name" value="CheY-like"/>
    <property type="match status" value="1"/>
</dbReference>
<feature type="domain" description="HTH luxR-type" evidence="6">
    <location>
        <begin position="154"/>
        <end position="219"/>
    </location>
</feature>
<dbReference type="InterPro" id="IPR016032">
    <property type="entry name" value="Sig_transdc_resp-reg_C-effctor"/>
</dbReference>
<proteinExistence type="predicted"/>
<dbReference type="InterPro" id="IPR001789">
    <property type="entry name" value="Sig_transdc_resp-reg_receiver"/>
</dbReference>
<dbReference type="PROSITE" id="PS50043">
    <property type="entry name" value="HTH_LUXR_2"/>
    <property type="match status" value="1"/>
</dbReference>
<keyword evidence="4" id="KW-0597">Phosphoprotein</keyword>
<keyword evidence="1" id="KW-0805">Transcription regulation</keyword>
<dbReference type="CDD" id="cd06170">
    <property type="entry name" value="LuxR_C_like"/>
    <property type="match status" value="1"/>
</dbReference>
<name>A0ABV7XGV7_9SPHN</name>
<dbReference type="InterPro" id="IPR036388">
    <property type="entry name" value="WH-like_DNA-bd_sf"/>
</dbReference>
<sequence length="255" mass="26971">MPIRPGVASGARVSKAGPQEARGRVIIVDDDHGVRDATRLLLDTAGYEVIAYDSGESFLASPHAQTEGCLLLDVRLPGVGGLEVQQILRRVGSPLAVVILTGYADIPTSVAAMRAGAVDFIEKPYQPDKLLEAIDAALAAQRRAPGQRAPQAVAGQLVEGLSKRQLQVLEGLVAGLSNKTIARQLDLSPRTIEMHRADMMDRLGAESLSDALRVAYDAGLACDRRAMESPGQTGGRRASDPPVVEDAAFSRETSG</sequence>
<dbReference type="SUPFAM" id="SSF46894">
    <property type="entry name" value="C-terminal effector domain of the bipartite response regulators"/>
    <property type="match status" value="1"/>
</dbReference>
<dbReference type="InterPro" id="IPR011006">
    <property type="entry name" value="CheY-like_superfamily"/>
</dbReference>
<dbReference type="Pfam" id="PF00072">
    <property type="entry name" value="Response_reg"/>
    <property type="match status" value="1"/>
</dbReference>